<keyword evidence="4" id="KW-1185">Reference proteome</keyword>
<dbReference type="PANTHER" id="PTHR39942:SF1">
    <property type="entry name" value="BCDNA.LD26519-RELATED"/>
    <property type="match status" value="1"/>
</dbReference>
<evidence type="ECO:0000313" key="3">
    <source>
        <dbReference type="EnsemblMetazoa" id="GBRI037535-PA"/>
    </source>
</evidence>
<evidence type="ECO:0000256" key="1">
    <source>
        <dbReference type="PROSITE-ProRule" id="PRU01263"/>
    </source>
</evidence>
<dbReference type="VEuPathDB" id="VectorBase:GBRI037535"/>
<name>A0A1A9WYQ8_9MUSC</name>
<dbReference type="Pfam" id="PF07776">
    <property type="entry name" value="zf-AD"/>
    <property type="match status" value="1"/>
</dbReference>
<keyword evidence="1" id="KW-0862">Zinc</keyword>
<dbReference type="Gene3D" id="3.40.1800.20">
    <property type="match status" value="1"/>
</dbReference>
<reference evidence="4" key="1">
    <citation type="submission" date="2014-03" db="EMBL/GenBank/DDBJ databases">
        <authorList>
            <person name="Aksoy S."/>
            <person name="Warren W."/>
            <person name="Wilson R.K."/>
        </authorList>
    </citation>
    <scope>NUCLEOTIDE SEQUENCE [LARGE SCALE GENOMIC DNA]</scope>
    <source>
        <strain evidence="4">IAEA</strain>
    </source>
</reference>
<dbReference type="Proteomes" id="UP000091820">
    <property type="component" value="Unassembled WGS sequence"/>
</dbReference>
<dbReference type="STRING" id="37001.A0A1A9WYQ8"/>
<feature type="binding site" evidence="1">
    <location>
        <position position="17"/>
    </location>
    <ligand>
        <name>Zn(2+)</name>
        <dbReference type="ChEBI" id="CHEBI:29105"/>
    </ligand>
</feature>
<evidence type="ECO:0000313" key="4">
    <source>
        <dbReference type="Proteomes" id="UP000091820"/>
    </source>
</evidence>
<keyword evidence="1" id="KW-0479">Metal-binding</keyword>
<feature type="domain" description="ZAD" evidence="2">
    <location>
        <begin position="12"/>
        <end position="87"/>
    </location>
</feature>
<dbReference type="GO" id="GO:0008270">
    <property type="term" value="F:zinc ion binding"/>
    <property type="evidence" value="ECO:0007669"/>
    <property type="project" value="UniProtKB-UniRule"/>
</dbReference>
<dbReference type="EnsemblMetazoa" id="GBRI037535-RA">
    <property type="protein sequence ID" value="GBRI037535-PA"/>
    <property type="gene ID" value="GBRI037535"/>
</dbReference>
<protein>
    <recommendedName>
        <fullName evidence="2">ZAD domain-containing protein</fullName>
    </recommendedName>
</protein>
<dbReference type="GO" id="GO:0005634">
    <property type="term" value="C:nucleus"/>
    <property type="evidence" value="ECO:0007669"/>
    <property type="project" value="InterPro"/>
</dbReference>
<keyword evidence="1" id="KW-0863">Zinc-finger</keyword>
<dbReference type="PROSITE" id="PS51915">
    <property type="entry name" value="ZAD"/>
    <property type="match status" value="1"/>
</dbReference>
<dbReference type="InterPro" id="IPR012934">
    <property type="entry name" value="Znf_AD"/>
</dbReference>
<evidence type="ECO:0000259" key="2">
    <source>
        <dbReference type="PROSITE" id="PS51915"/>
    </source>
</evidence>
<dbReference type="SUPFAM" id="SSF57716">
    <property type="entry name" value="Glucocorticoid receptor-like (DNA-binding domain)"/>
    <property type="match status" value="1"/>
</dbReference>
<dbReference type="SMART" id="SM00868">
    <property type="entry name" value="zf-AD"/>
    <property type="match status" value="1"/>
</dbReference>
<sequence>MGSIDKACISGFLCRLCSEMHRIVIHIYGDQGQRLCLVEKINGYLPITISPTDPLPKTICTTCLRRVEQHYDLLMRLSRIKQERFLRDKRCKVYNHIIHLVNSADRQRVMFLDVSSIENSEDEISLTDDESRPRRLTEQTRALYHTTLSTSRSVAVTAAEGNEENDIVASTSARALAVDRSNAESAVQHND</sequence>
<reference evidence="3" key="2">
    <citation type="submission" date="2020-05" db="UniProtKB">
        <authorList>
            <consortium name="EnsemblMetazoa"/>
        </authorList>
    </citation>
    <scope>IDENTIFICATION</scope>
    <source>
        <strain evidence="3">IAEA</strain>
    </source>
</reference>
<feature type="binding site" evidence="1">
    <location>
        <position position="60"/>
    </location>
    <ligand>
        <name>Zn(2+)</name>
        <dbReference type="ChEBI" id="CHEBI:29105"/>
    </ligand>
</feature>
<feature type="binding site" evidence="1">
    <location>
        <position position="14"/>
    </location>
    <ligand>
        <name>Zn(2+)</name>
        <dbReference type="ChEBI" id="CHEBI:29105"/>
    </ligand>
</feature>
<organism evidence="3 4">
    <name type="scientific">Glossina brevipalpis</name>
    <dbReference type="NCBI Taxonomy" id="37001"/>
    <lineage>
        <taxon>Eukaryota</taxon>
        <taxon>Metazoa</taxon>
        <taxon>Ecdysozoa</taxon>
        <taxon>Arthropoda</taxon>
        <taxon>Hexapoda</taxon>
        <taxon>Insecta</taxon>
        <taxon>Pterygota</taxon>
        <taxon>Neoptera</taxon>
        <taxon>Endopterygota</taxon>
        <taxon>Diptera</taxon>
        <taxon>Brachycera</taxon>
        <taxon>Muscomorpha</taxon>
        <taxon>Hippoboscoidea</taxon>
        <taxon>Glossinidae</taxon>
        <taxon>Glossina</taxon>
    </lineage>
</organism>
<dbReference type="PANTHER" id="PTHR39942">
    <property type="entry name" value="BCDNA.LD26519-RELATED"/>
    <property type="match status" value="1"/>
</dbReference>
<accession>A0A1A9WYQ8</accession>
<proteinExistence type="predicted"/>
<dbReference type="AlphaFoldDB" id="A0A1A9WYQ8"/>
<feature type="binding site" evidence="1">
    <location>
        <position position="63"/>
    </location>
    <ligand>
        <name>Zn(2+)</name>
        <dbReference type="ChEBI" id="CHEBI:29105"/>
    </ligand>
</feature>